<sequence length="86" mass="9395">MADTAYGLVLPFDTDDEEFVRGFQLGMLWRSLELTGHAHGLAYARAAEMVMRMAEAKNLPFTAQITGDWAEVTIGVAEIGEDDGDS</sequence>
<dbReference type="RefSeq" id="WP_386196772.1">
    <property type="nucleotide sequence ID" value="NZ_JBHSBC010000056.1"/>
</dbReference>
<dbReference type="EMBL" id="JBHSBC010000056">
    <property type="protein sequence ID" value="MFC3986491.1"/>
    <property type="molecule type" value="Genomic_DNA"/>
</dbReference>
<protein>
    <submittedName>
        <fullName evidence="1">Uncharacterized protein</fullName>
    </submittedName>
</protein>
<reference evidence="2" key="1">
    <citation type="journal article" date="2019" name="Int. J. Syst. Evol. Microbiol.">
        <title>The Global Catalogue of Microorganisms (GCM) 10K type strain sequencing project: providing services to taxonomists for standard genome sequencing and annotation.</title>
        <authorList>
            <consortium name="The Broad Institute Genomics Platform"/>
            <consortium name="The Broad Institute Genome Sequencing Center for Infectious Disease"/>
            <person name="Wu L."/>
            <person name="Ma J."/>
        </authorList>
    </citation>
    <scope>NUCLEOTIDE SEQUENCE [LARGE SCALE GENOMIC DNA]</scope>
    <source>
        <strain evidence="2">TBRC 7912</strain>
    </source>
</reference>
<organism evidence="1 2">
    <name type="scientific">Streptosporangium jomthongense</name>
    <dbReference type="NCBI Taxonomy" id="1193683"/>
    <lineage>
        <taxon>Bacteria</taxon>
        <taxon>Bacillati</taxon>
        <taxon>Actinomycetota</taxon>
        <taxon>Actinomycetes</taxon>
        <taxon>Streptosporangiales</taxon>
        <taxon>Streptosporangiaceae</taxon>
        <taxon>Streptosporangium</taxon>
    </lineage>
</organism>
<keyword evidence="2" id="KW-1185">Reference proteome</keyword>
<gene>
    <name evidence="1" type="ORF">ACFOYY_40610</name>
</gene>
<evidence type="ECO:0000313" key="2">
    <source>
        <dbReference type="Proteomes" id="UP001595698"/>
    </source>
</evidence>
<dbReference type="Proteomes" id="UP001595698">
    <property type="component" value="Unassembled WGS sequence"/>
</dbReference>
<comment type="caution">
    <text evidence="1">The sequence shown here is derived from an EMBL/GenBank/DDBJ whole genome shotgun (WGS) entry which is preliminary data.</text>
</comment>
<evidence type="ECO:0000313" key="1">
    <source>
        <dbReference type="EMBL" id="MFC3986491.1"/>
    </source>
</evidence>
<accession>A0ABV8FCT3</accession>
<proteinExistence type="predicted"/>
<name>A0ABV8FCT3_9ACTN</name>